<accession>A0A0P1H5H6</accession>
<dbReference type="GO" id="GO:0016747">
    <property type="term" value="F:acyltransferase activity, transferring groups other than amino-acyl groups"/>
    <property type="evidence" value="ECO:0007669"/>
    <property type="project" value="InterPro"/>
</dbReference>
<sequence>MPNRNSAGFQLRPLETEDLATAAGWLQNIADMARFDRSTRVPLNAAGLEQAWELFGDTKPNASKCWFALTTDSGQLCGITGLESISAVNRDAVAAMFIEESRRGRGVGIRALALLLDFAFRQIGLNRVTSYYRADNTRSEQMTARAGFATEGRMRAAWFAEGRFFDMITVGLLREEWDASREALAQELGASPRVSFRGAEAAGWAWPPGPAAPPDG</sequence>
<dbReference type="PANTHER" id="PTHR43415">
    <property type="entry name" value="SPERMIDINE N(1)-ACETYLTRANSFERASE"/>
    <property type="match status" value="1"/>
</dbReference>
<dbReference type="InterPro" id="IPR000182">
    <property type="entry name" value="GNAT_dom"/>
</dbReference>
<dbReference type="RefSeq" id="WP_058284504.1">
    <property type="nucleotide sequence ID" value="NZ_CYSR01000003.1"/>
</dbReference>
<dbReference type="SUPFAM" id="SSF55729">
    <property type="entry name" value="Acyl-CoA N-acyltransferases (Nat)"/>
    <property type="match status" value="1"/>
</dbReference>
<dbReference type="AlphaFoldDB" id="A0A0P1H5H6"/>
<name>A0A0P1H5H6_9RHOB</name>
<reference evidence="2 4" key="1">
    <citation type="submission" date="2015-09" db="EMBL/GenBank/DDBJ databases">
        <authorList>
            <consortium name="Swine Surveillance"/>
        </authorList>
    </citation>
    <scope>NUCLEOTIDE SEQUENCE [LARGE SCALE GENOMIC DNA]</scope>
    <source>
        <strain evidence="2 4">CECT 8399</strain>
    </source>
</reference>
<dbReference type="PROSITE" id="PS51186">
    <property type="entry name" value="GNAT"/>
    <property type="match status" value="1"/>
</dbReference>
<protein>
    <submittedName>
        <fullName evidence="3">GNAT family N-acetyltransferase</fullName>
    </submittedName>
    <submittedName>
        <fullName evidence="2">Putative ribosomal N-acetyltransferase YdaF</fullName>
        <ecNumber evidence="2">2.3.1.-</ecNumber>
    </submittedName>
</protein>
<dbReference type="Proteomes" id="UP000051326">
    <property type="component" value="Unassembled WGS sequence"/>
</dbReference>
<evidence type="ECO:0000313" key="4">
    <source>
        <dbReference type="Proteomes" id="UP000051326"/>
    </source>
</evidence>
<dbReference type="Gene3D" id="3.40.630.30">
    <property type="match status" value="1"/>
</dbReference>
<dbReference type="STRING" id="1396826.PHA8399_00363"/>
<dbReference type="Proteomes" id="UP001058514">
    <property type="component" value="Chromosome"/>
</dbReference>
<feature type="domain" description="N-acetyltransferase" evidence="1">
    <location>
        <begin position="9"/>
        <end position="166"/>
    </location>
</feature>
<keyword evidence="2" id="KW-0012">Acyltransferase</keyword>
<evidence type="ECO:0000259" key="1">
    <source>
        <dbReference type="PROSITE" id="PS51186"/>
    </source>
</evidence>
<reference evidence="3" key="2">
    <citation type="submission" date="2021-08" db="EMBL/GenBank/DDBJ databases">
        <authorList>
            <person name="Nwanade C."/>
            <person name="Wang M."/>
            <person name="Masoudi A."/>
            <person name="Yu Z."/>
            <person name="Liu J."/>
        </authorList>
    </citation>
    <scope>NUCLEOTIDE SEQUENCE</scope>
    <source>
        <strain evidence="3">S166</strain>
    </source>
</reference>
<dbReference type="EMBL" id="CYSR01000003">
    <property type="protein sequence ID" value="CUH98249.1"/>
    <property type="molecule type" value="Genomic_DNA"/>
</dbReference>
<proteinExistence type="predicted"/>
<evidence type="ECO:0000313" key="5">
    <source>
        <dbReference type="Proteomes" id="UP001058514"/>
    </source>
</evidence>
<organism evidence="2 4">
    <name type="scientific">Leisingera aquaemixtae</name>
    <dbReference type="NCBI Taxonomy" id="1396826"/>
    <lineage>
        <taxon>Bacteria</taxon>
        <taxon>Pseudomonadati</taxon>
        <taxon>Pseudomonadota</taxon>
        <taxon>Alphaproteobacteria</taxon>
        <taxon>Rhodobacterales</taxon>
        <taxon>Roseobacteraceae</taxon>
        <taxon>Leisingera</taxon>
    </lineage>
</organism>
<dbReference type="EC" id="2.3.1.-" evidence="2"/>
<dbReference type="EMBL" id="CP081051">
    <property type="protein sequence ID" value="UWQ43441.1"/>
    <property type="molecule type" value="Genomic_DNA"/>
</dbReference>
<gene>
    <name evidence="2" type="primary">ydaF_2</name>
    <name evidence="3" type="ORF">K3718_15905</name>
    <name evidence="2" type="ORF">PHA8399_00363</name>
</gene>
<dbReference type="InterPro" id="IPR016181">
    <property type="entry name" value="Acyl_CoA_acyltransferase"/>
</dbReference>
<keyword evidence="5" id="KW-1185">Reference proteome</keyword>
<dbReference type="PANTHER" id="PTHR43415:SF3">
    <property type="entry name" value="GNAT-FAMILY ACETYLTRANSFERASE"/>
    <property type="match status" value="1"/>
</dbReference>
<evidence type="ECO:0000313" key="3">
    <source>
        <dbReference type="EMBL" id="UWQ43441.1"/>
    </source>
</evidence>
<dbReference type="Pfam" id="PF13302">
    <property type="entry name" value="Acetyltransf_3"/>
    <property type="match status" value="1"/>
</dbReference>
<keyword evidence="2" id="KW-0808">Transferase</keyword>
<evidence type="ECO:0000313" key="2">
    <source>
        <dbReference type="EMBL" id="CUH98249.1"/>
    </source>
</evidence>